<comment type="similarity">
    <text evidence="2">Belongs to the methyltransferase superfamily. Trimethylguanosine synthase family.</text>
</comment>
<evidence type="ECO:0000256" key="7">
    <source>
        <dbReference type="ARBA" id="ARBA00049790"/>
    </source>
</evidence>
<evidence type="ECO:0000256" key="2">
    <source>
        <dbReference type="ARBA" id="ARBA00025783"/>
    </source>
</evidence>
<dbReference type="PANTHER" id="PTHR14741">
    <property type="entry name" value="S-ADENOSYLMETHIONINE-DEPENDENT METHYLTRANSFERASE RELATED"/>
    <property type="match status" value="1"/>
</dbReference>
<sequence>MKKIEMGQNNAEVYRVADKIEYVCDSFFRLAPTLKGDILFLSPPWGGPGYERSGDFKLNMIKPVEGRLLFETALTITKKIIMYLPKNTDRNELEELTYLTSPPLDIVIQENKIGSRIKAITVYYSEIIEDNTPGGKGKTSYFRQKIDEADLREGAKYKPPQRRR</sequence>
<dbReference type="AlphaFoldDB" id="A0A9W3DPG1"/>
<dbReference type="PANTHER" id="PTHR14741:SF41">
    <property type="entry name" value="TRIMETHYLGUANOSINE SYNTHASE"/>
    <property type="match status" value="1"/>
</dbReference>
<evidence type="ECO:0000256" key="6">
    <source>
        <dbReference type="ARBA" id="ARBA00049075"/>
    </source>
</evidence>
<comment type="catalytic activity">
    <reaction evidence="5">
        <text>a 5'-end (N(2),N(7)-dimethyl 5'-triphosphoguanosine)-ribonucleoside in snRNA + S-adenosyl-L-methionine = a 5'-end (N(2),N(2),N(7)-trimethyl 5'-triphosphoguanosine)-ribonucleoside in snRNA + S-adenosyl-L-homocysteine + H(+)</text>
        <dbReference type="Rhea" id="RHEA:78479"/>
        <dbReference type="Rhea" id="RHEA-COMP:19087"/>
        <dbReference type="Rhea" id="RHEA-COMP:19089"/>
        <dbReference type="ChEBI" id="CHEBI:15378"/>
        <dbReference type="ChEBI" id="CHEBI:57856"/>
        <dbReference type="ChEBI" id="CHEBI:59789"/>
        <dbReference type="ChEBI" id="CHEBI:167623"/>
        <dbReference type="ChEBI" id="CHEBI:172880"/>
    </reaction>
    <physiologicalReaction direction="left-to-right" evidence="5">
        <dbReference type="Rhea" id="RHEA:78480"/>
    </physiologicalReaction>
</comment>
<reference evidence="8" key="1">
    <citation type="journal article" date="2019" name="Database">
        <title>The radish genome database (RadishGD): an integrated information resource for radish genomics.</title>
        <authorList>
            <person name="Yu H.J."/>
            <person name="Baek S."/>
            <person name="Lee Y.J."/>
            <person name="Cho A."/>
            <person name="Mun J.H."/>
        </authorList>
    </citation>
    <scope>NUCLEOTIDE SEQUENCE [LARGE SCALE GENOMIC DNA]</scope>
    <source>
        <strain evidence="8">cv. WK10039</strain>
    </source>
</reference>
<reference evidence="9" key="2">
    <citation type="submission" date="2025-08" db="UniProtKB">
        <authorList>
            <consortium name="RefSeq"/>
        </authorList>
    </citation>
    <scope>IDENTIFICATION</scope>
    <source>
        <tissue evidence="9">Leaf</tissue>
    </source>
</reference>
<dbReference type="InterPro" id="IPR029063">
    <property type="entry name" value="SAM-dependent_MTases_sf"/>
</dbReference>
<comment type="catalytic activity">
    <reaction evidence="3">
        <text>a 5'-end (N(2),N(7)-dimethyl 5'-triphosphoguanosine)-ribonucleoside in snoRNA + S-adenosyl-L-methionine = a 5'-end (N(2),N(2),N(7)-trimethyl 5'-triphosphoguanosine)-ribonucleoside in snoRNA + S-adenosyl-L-homocysteine + H(+)</text>
        <dbReference type="Rhea" id="RHEA:78507"/>
        <dbReference type="Rhea" id="RHEA-COMP:19088"/>
        <dbReference type="Rhea" id="RHEA-COMP:19090"/>
        <dbReference type="ChEBI" id="CHEBI:15378"/>
        <dbReference type="ChEBI" id="CHEBI:57856"/>
        <dbReference type="ChEBI" id="CHEBI:59789"/>
        <dbReference type="ChEBI" id="CHEBI:167623"/>
        <dbReference type="ChEBI" id="CHEBI:172880"/>
    </reaction>
    <physiologicalReaction direction="left-to-right" evidence="3">
        <dbReference type="Rhea" id="RHEA:78508"/>
    </physiologicalReaction>
</comment>
<dbReference type="KEGG" id="rsz:108855178"/>
<dbReference type="RefSeq" id="XP_056865597.1">
    <property type="nucleotide sequence ID" value="XM_057009617.1"/>
</dbReference>
<evidence type="ECO:0000256" key="4">
    <source>
        <dbReference type="ARBA" id="ARBA00048740"/>
    </source>
</evidence>
<gene>
    <name evidence="9" type="primary">LOC108855178</name>
</gene>
<dbReference type="InterPro" id="IPR019012">
    <property type="entry name" value="RNA_cap_Gua-N2-MeTrfase"/>
</dbReference>
<dbReference type="Pfam" id="PF09445">
    <property type="entry name" value="Methyltransf_15"/>
    <property type="match status" value="1"/>
</dbReference>
<comment type="catalytic activity">
    <reaction evidence="6">
        <text>a 5'-end (N(7)-methyl 5'-triphosphoguanosine)-ribonucleoside in snRNA + S-adenosyl-L-methionine = a 5'-end (N(2),N(7)-dimethyl 5'-triphosphoguanosine)-ribonucleoside in snRNA + S-adenosyl-L-homocysteine + H(+)</text>
        <dbReference type="Rhea" id="RHEA:78471"/>
        <dbReference type="Rhea" id="RHEA-COMP:19085"/>
        <dbReference type="Rhea" id="RHEA-COMP:19087"/>
        <dbReference type="ChEBI" id="CHEBI:15378"/>
        <dbReference type="ChEBI" id="CHEBI:57856"/>
        <dbReference type="ChEBI" id="CHEBI:59789"/>
        <dbReference type="ChEBI" id="CHEBI:156461"/>
        <dbReference type="ChEBI" id="CHEBI:172880"/>
    </reaction>
    <physiologicalReaction direction="left-to-right" evidence="6">
        <dbReference type="Rhea" id="RHEA:78472"/>
    </physiologicalReaction>
</comment>
<evidence type="ECO:0000256" key="1">
    <source>
        <dbReference type="ARBA" id="ARBA00018517"/>
    </source>
</evidence>
<dbReference type="Gene3D" id="3.40.50.150">
    <property type="entry name" value="Vaccinia Virus protein VP39"/>
    <property type="match status" value="1"/>
</dbReference>
<evidence type="ECO:0000313" key="8">
    <source>
        <dbReference type="Proteomes" id="UP000504610"/>
    </source>
</evidence>
<evidence type="ECO:0000313" key="9">
    <source>
        <dbReference type="RefSeq" id="XP_056865597.1"/>
    </source>
</evidence>
<keyword evidence="8" id="KW-1185">Reference proteome</keyword>
<name>A0A9W3DPG1_RAPSA</name>
<dbReference type="GeneID" id="108855178"/>
<accession>A0A9W3DPG1</accession>
<protein>
    <recommendedName>
        <fullName evidence="1">Trimethylguanosine synthase</fullName>
    </recommendedName>
    <alternativeName>
        <fullName evidence="7">Cap-specific guanine-N(2) methyltransferase</fullName>
    </alternativeName>
</protein>
<evidence type="ECO:0000256" key="5">
    <source>
        <dbReference type="ARBA" id="ARBA00048763"/>
    </source>
</evidence>
<proteinExistence type="inferred from homology"/>
<organism evidence="8 9">
    <name type="scientific">Raphanus sativus</name>
    <name type="common">Radish</name>
    <name type="synonym">Raphanus raphanistrum var. sativus</name>
    <dbReference type="NCBI Taxonomy" id="3726"/>
    <lineage>
        <taxon>Eukaryota</taxon>
        <taxon>Viridiplantae</taxon>
        <taxon>Streptophyta</taxon>
        <taxon>Embryophyta</taxon>
        <taxon>Tracheophyta</taxon>
        <taxon>Spermatophyta</taxon>
        <taxon>Magnoliopsida</taxon>
        <taxon>eudicotyledons</taxon>
        <taxon>Gunneridae</taxon>
        <taxon>Pentapetalae</taxon>
        <taxon>rosids</taxon>
        <taxon>malvids</taxon>
        <taxon>Brassicales</taxon>
        <taxon>Brassicaceae</taxon>
        <taxon>Brassiceae</taxon>
        <taxon>Raphanus</taxon>
    </lineage>
</organism>
<dbReference type="OrthoDB" id="194443at2759"/>
<dbReference type="GO" id="GO:0005634">
    <property type="term" value="C:nucleus"/>
    <property type="evidence" value="ECO:0007669"/>
    <property type="project" value="TreeGrafter"/>
</dbReference>
<evidence type="ECO:0000256" key="3">
    <source>
        <dbReference type="ARBA" id="ARBA00047418"/>
    </source>
</evidence>
<comment type="catalytic activity">
    <reaction evidence="4">
        <text>a 5'-end (N(7)-methyl 5'-triphosphoguanosine)-ribonucleoside in snoRNA + S-adenosyl-L-methionine = a 5'-end (N(2),N(7)-dimethyl 5'-triphosphoguanosine)-ribonucleoside in snoRNA + S-adenosyl-L-homocysteine + H(+)</text>
        <dbReference type="Rhea" id="RHEA:78475"/>
        <dbReference type="Rhea" id="RHEA-COMP:19086"/>
        <dbReference type="Rhea" id="RHEA-COMP:19088"/>
        <dbReference type="ChEBI" id="CHEBI:15378"/>
        <dbReference type="ChEBI" id="CHEBI:57856"/>
        <dbReference type="ChEBI" id="CHEBI:59789"/>
        <dbReference type="ChEBI" id="CHEBI:156461"/>
        <dbReference type="ChEBI" id="CHEBI:172880"/>
    </reaction>
    <physiologicalReaction direction="left-to-right" evidence="4">
        <dbReference type="Rhea" id="RHEA:78476"/>
    </physiologicalReaction>
</comment>
<dbReference type="GO" id="GO:0071164">
    <property type="term" value="F:RNA cap trimethylguanosine synthase activity"/>
    <property type="evidence" value="ECO:0007669"/>
    <property type="project" value="TreeGrafter"/>
</dbReference>
<dbReference type="Proteomes" id="UP000504610">
    <property type="component" value="Chromosome 4"/>
</dbReference>